<dbReference type="FunFam" id="3.40.605.10:FF:000007">
    <property type="entry name" value="NAD/NADP-dependent betaine aldehyde dehydrogenase"/>
    <property type="match status" value="1"/>
</dbReference>
<keyword evidence="9" id="KW-1185">Reference proteome</keyword>
<dbReference type="PANTHER" id="PTHR42804:SF1">
    <property type="entry name" value="ALDEHYDE DEHYDROGENASE-RELATED"/>
    <property type="match status" value="1"/>
</dbReference>
<evidence type="ECO:0000256" key="4">
    <source>
        <dbReference type="ARBA" id="ARBA00049194"/>
    </source>
</evidence>
<evidence type="ECO:0000256" key="3">
    <source>
        <dbReference type="ARBA" id="ARBA00024226"/>
    </source>
</evidence>
<dbReference type="Gene3D" id="3.40.605.10">
    <property type="entry name" value="Aldehyde Dehydrogenase, Chain A, domain 1"/>
    <property type="match status" value="1"/>
</dbReference>
<dbReference type="SUPFAM" id="SSF53720">
    <property type="entry name" value="ALDH-like"/>
    <property type="match status" value="1"/>
</dbReference>
<reference evidence="8 9" key="1">
    <citation type="submission" date="2020-05" db="EMBL/GenBank/DDBJ databases">
        <authorList>
            <person name="Mo P."/>
        </authorList>
    </citation>
    <scope>NUCLEOTIDE SEQUENCE [LARGE SCALE GENOMIC DNA]</scope>
    <source>
        <strain evidence="8 9">Gen01</strain>
    </source>
</reference>
<sequence length="469" mass="48252">MTDVLRETALYIDGRWVPGGGSDLEVLDPATEEVTGVVTQASTDDVEAAVAAARAAFPAWAATPVPERAAVLRRVRDVVVERADVFAATVTRELGAPPKVARALHVDTPVAVIDATIDALERFAFTSEIGNSVVRREPVGVVAAITPWNLPLHQVVVKVVPALAAGATVVLKPAGLTPLAAFELARAFDDAGLPPGVFNLVSGSGRTVGDLLTRHPGVDQVSFTGSTPVGRQIAGVAAETLKRVTLELGGKSASVVLADADDELLATAVKITVANCFLNSGQTCTALSRLVVPADRLERVEELAAAAAAKYAPGTRLGPLVSAEQRKEVESYLDPASGGASAVTVFGGAALPERGWYVSPTVISRVEPDSRLAQEEVFGPVLAVLAATSDDEAVAIANNSIYGLGGAVWGADGEAALAVAARLQTGQVDVNGAAFNPGAPFGGYKQSGTGREIGEHGIADVCEIKAVQR</sequence>
<dbReference type="InterPro" id="IPR016163">
    <property type="entry name" value="Ald_DH_C"/>
</dbReference>
<dbReference type="RefSeq" id="WP_172166878.1">
    <property type="nucleotide sequence ID" value="NZ_CP053564.1"/>
</dbReference>
<evidence type="ECO:0000256" key="5">
    <source>
        <dbReference type="PROSITE-ProRule" id="PRU10007"/>
    </source>
</evidence>
<dbReference type="Gene3D" id="3.40.309.10">
    <property type="entry name" value="Aldehyde Dehydrogenase, Chain A, domain 2"/>
    <property type="match status" value="1"/>
</dbReference>
<evidence type="ECO:0000313" key="9">
    <source>
        <dbReference type="Proteomes" id="UP000505377"/>
    </source>
</evidence>
<accession>A0A6M6JPY1</accession>
<dbReference type="EMBL" id="CP053564">
    <property type="protein sequence ID" value="QJY49948.1"/>
    <property type="molecule type" value="Genomic_DNA"/>
</dbReference>
<dbReference type="PROSITE" id="PS00070">
    <property type="entry name" value="ALDEHYDE_DEHYDR_CYS"/>
    <property type="match status" value="1"/>
</dbReference>
<gene>
    <name evidence="8" type="ORF">HOP40_32730</name>
</gene>
<evidence type="ECO:0000256" key="6">
    <source>
        <dbReference type="RuleBase" id="RU003345"/>
    </source>
</evidence>
<evidence type="ECO:0000256" key="2">
    <source>
        <dbReference type="ARBA" id="ARBA00023002"/>
    </source>
</evidence>
<dbReference type="GO" id="GO:0004029">
    <property type="term" value="F:aldehyde dehydrogenase (NAD+) activity"/>
    <property type="evidence" value="ECO:0007669"/>
    <property type="project" value="UniProtKB-EC"/>
</dbReference>
<dbReference type="CDD" id="cd07138">
    <property type="entry name" value="ALDH_CddD_SSP0762"/>
    <property type="match status" value="1"/>
</dbReference>
<dbReference type="KEGG" id="pbro:HOP40_32730"/>
<comment type="similarity">
    <text evidence="1 6">Belongs to the aldehyde dehydrogenase family.</text>
</comment>
<proteinExistence type="inferred from homology"/>
<feature type="active site" evidence="5">
    <location>
        <position position="247"/>
    </location>
</feature>
<dbReference type="PROSITE" id="PS00687">
    <property type="entry name" value="ALDEHYDE_DEHYDR_GLU"/>
    <property type="match status" value="1"/>
</dbReference>
<protein>
    <recommendedName>
        <fullName evidence="3">aldehyde dehydrogenase (NAD(+))</fullName>
        <ecNumber evidence="3">1.2.1.3</ecNumber>
    </recommendedName>
</protein>
<dbReference type="InterPro" id="IPR016161">
    <property type="entry name" value="Ald_DH/histidinol_DH"/>
</dbReference>
<evidence type="ECO:0000256" key="1">
    <source>
        <dbReference type="ARBA" id="ARBA00009986"/>
    </source>
</evidence>
<dbReference type="Proteomes" id="UP000505377">
    <property type="component" value="Chromosome"/>
</dbReference>
<dbReference type="Pfam" id="PF00171">
    <property type="entry name" value="Aldedh"/>
    <property type="match status" value="1"/>
</dbReference>
<comment type="catalytic activity">
    <reaction evidence="4">
        <text>an aldehyde + NAD(+) + H2O = a carboxylate + NADH + 2 H(+)</text>
        <dbReference type="Rhea" id="RHEA:16185"/>
        <dbReference type="ChEBI" id="CHEBI:15377"/>
        <dbReference type="ChEBI" id="CHEBI:15378"/>
        <dbReference type="ChEBI" id="CHEBI:17478"/>
        <dbReference type="ChEBI" id="CHEBI:29067"/>
        <dbReference type="ChEBI" id="CHEBI:57540"/>
        <dbReference type="ChEBI" id="CHEBI:57945"/>
        <dbReference type="EC" id="1.2.1.3"/>
    </reaction>
</comment>
<evidence type="ECO:0000259" key="7">
    <source>
        <dbReference type="Pfam" id="PF00171"/>
    </source>
</evidence>
<dbReference type="PANTHER" id="PTHR42804">
    <property type="entry name" value="ALDEHYDE DEHYDROGENASE"/>
    <property type="match status" value="1"/>
</dbReference>
<dbReference type="InterPro" id="IPR016162">
    <property type="entry name" value="Ald_DH_N"/>
</dbReference>
<organism evidence="8 9">
    <name type="scientific">Pseudonocardia broussonetiae</name>
    <dbReference type="NCBI Taxonomy" id="2736640"/>
    <lineage>
        <taxon>Bacteria</taxon>
        <taxon>Bacillati</taxon>
        <taxon>Actinomycetota</taxon>
        <taxon>Actinomycetes</taxon>
        <taxon>Pseudonocardiales</taxon>
        <taxon>Pseudonocardiaceae</taxon>
        <taxon>Pseudonocardia</taxon>
    </lineage>
</organism>
<name>A0A6M6JPY1_9PSEU</name>
<dbReference type="InterPro" id="IPR015590">
    <property type="entry name" value="Aldehyde_DH_dom"/>
</dbReference>
<dbReference type="AlphaFoldDB" id="A0A6M6JPY1"/>
<feature type="domain" description="Aldehyde dehydrogenase" evidence="7">
    <location>
        <begin position="16"/>
        <end position="467"/>
    </location>
</feature>
<keyword evidence="2 6" id="KW-0560">Oxidoreductase</keyword>
<dbReference type="InterPro" id="IPR016160">
    <property type="entry name" value="Ald_DH_CS_CYS"/>
</dbReference>
<evidence type="ECO:0000313" key="8">
    <source>
        <dbReference type="EMBL" id="QJY49948.1"/>
    </source>
</evidence>
<dbReference type="EC" id="1.2.1.3" evidence="3"/>
<dbReference type="InterPro" id="IPR029510">
    <property type="entry name" value="Ald_DH_CS_GLU"/>
</dbReference>